<reference evidence="3" key="1">
    <citation type="submission" date="2020-06" db="EMBL/GenBank/DDBJ databases">
        <authorList>
            <person name="Li T."/>
            <person name="Hu X."/>
            <person name="Zhang T."/>
            <person name="Song X."/>
            <person name="Zhang H."/>
            <person name="Dai N."/>
            <person name="Sheng W."/>
            <person name="Hou X."/>
            <person name="Wei L."/>
        </authorList>
    </citation>
    <scope>NUCLEOTIDE SEQUENCE</scope>
    <source>
        <strain evidence="3">KEN1</strain>
        <tissue evidence="3">Leaf</tissue>
    </source>
</reference>
<dbReference type="EMBL" id="JACGWN010000002">
    <property type="protein sequence ID" value="KAL0460020.1"/>
    <property type="molecule type" value="Genomic_DNA"/>
</dbReference>
<accession>A0AAW2Y2P7</accession>
<evidence type="ECO:0000256" key="2">
    <source>
        <dbReference type="ARBA" id="ARBA00023002"/>
    </source>
</evidence>
<dbReference type="PANTHER" id="PTHR43180">
    <property type="entry name" value="3-OXOACYL-(ACYL-CARRIER-PROTEIN) REDUCTASE (AFU_ORTHOLOGUE AFUA_6G11210)"/>
    <property type="match status" value="1"/>
</dbReference>
<comment type="caution">
    <text evidence="3">The sequence shown here is derived from an EMBL/GenBank/DDBJ whole genome shotgun (WGS) entry which is preliminary data.</text>
</comment>
<dbReference type="Pfam" id="PF00106">
    <property type="entry name" value="adh_short"/>
    <property type="match status" value="1"/>
</dbReference>
<comment type="similarity">
    <text evidence="1">Belongs to the short-chain dehydrogenases/reductases (SDR) family.</text>
</comment>
<dbReference type="Gene3D" id="3.40.50.720">
    <property type="entry name" value="NAD(P)-binding Rossmann-like Domain"/>
    <property type="match status" value="1"/>
</dbReference>
<gene>
    <name evidence="3" type="ORF">Slati_0629200</name>
</gene>
<protein>
    <submittedName>
        <fullName evidence="3">Tropinone reductase-like 1</fullName>
    </submittedName>
</protein>
<sequence>MASSSLLSAAAKRLEGKVALITGGAGGLGSVTAKLFHEHGAKVVIADARDDQGRLILPKPVSRACIFRPLRRNKRIRHPKRSGDCGVNVW</sequence>
<evidence type="ECO:0000256" key="1">
    <source>
        <dbReference type="ARBA" id="ARBA00006484"/>
    </source>
</evidence>
<organism evidence="3">
    <name type="scientific">Sesamum latifolium</name>
    <dbReference type="NCBI Taxonomy" id="2727402"/>
    <lineage>
        <taxon>Eukaryota</taxon>
        <taxon>Viridiplantae</taxon>
        <taxon>Streptophyta</taxon>
        <taxon>Embryophyta</taxon>
        <taxon>Tracheophyta</taxon>
        <taxon>Spermatophyta</taxon>
        <taxon>Magnoliopsida</taxon>
        <taxon>eudicotyledons</taxon>
        <taxon>Gunneridae</taxon>
        <taxon>Pentapetalae</taxon>
        <taxon>asterids</taxon>
        <taxon>lamiids</taxon>
        <taxon>Lamiales</taxon>
        <taxon>Pedaliaceae</taxon>
        <taxon>Sesamum</taxon>
    </lineage>
</organism>
<dbReference type="SUPFAM" id="SSF51735">
    <property type="entry name" value="NAD(P)-binding Rossmann-fold domains"/>
    <property type="match status" value="1"/>
</dbReference>
<name>A0AAW2Y2P7_9LAMI</name>
<dbReference type="GO" id="GO:0016491">
    <property type="term" value="F:oxidoreductase activity"/>
    <property type="evidence" value="ECO:0007669"/>
    <property type="project" value="UniProtKB-KW"/>
</dbReference>
<keyword evidence="2" id="KW-0560">Oxidoreductase</keyword>
<dbReference type="AlphaFoldDB" id="A0AAW2Y2P7"/>
<reference evidence="3" key="2">
    <citation type="journal article" date="2024" name="Plant">
        <title>Genomic evolution and insights into agronomic trait innovations of Sesamum species.</title>
        <authorList>
            <person name="Miao H."/>
            <person name="Wang L."/>
            <person name="Qu L."/>
            <person name="Liu H."/>
            <person name="Sun Y."/>
            <person name="Le M."/>
            <person name="Wang Q."/>
            <person name="Wei S."/>
            <person name="Zheng Y."/>
            <person name="Lin W."/>
            <person name="Duan Y."/>
            <person name="Cao H."/>
            <person name="Xiong S."/>
            <person name="Wang X."/>
            <person name="Wei L."/>
            <person name="Li C."/>
            <person name="Ma Q."/>
            <person name="Ju M."/>
            <person name="Zhao R."/>
            <person name="Li G."/>
            <person name="Mu C."/>
            <person name="Tian Q."/>
            <person name="Mei H."/>
            <person name="Zhang T."/>
            <person name="Gao T."/>
            <person name="Zhang H."/>
        </authorList>
    </citation>
    <scope>NUCLEOTIDE SEQUENCE</scope>
    <source>
        <strain evidence="3">KEN1</strain>
    </source>
</reference>
<dbReference type="InterPro" id="IPR036291">
    <property type="entry name" value="NAD(P)-bd_dom_sf"/>
</dbReference>
<proteinExistence type="inferred from homology"/>
<dbReference type="InterPro" id="IPR002347">
    <property type="entry name" value="SDR_fam"/>
</dbReference>
<evidence type="ECO:0000313" key="3">
    <source>
        <dbReference type="EMBL" id="KAL0460020.1"/>
    </source>
</evidence>
<dbReference type="PANTHER" id="PTHR43180:SF30">
    <property type="entry name" value="MOMILACTONE A SYNTHASE"/>
    <property type="match status" value="1"/>
</dbReference>